<dbReference type="InterPro" id="IPR003593">
    <property type="entry name" value="AAA+_ATPase"/>
</dbReference>
<keyword evidence="3 8" id="KW-1003">Cell membrane</keyword>
<comment type="subcellular location">
    <subcellularLocation>
        <location evidence="1 8">Cell membrane</location>
        <topology evidence="1 8">Peripheral membrane protein</topology>
    </subcellularLocation>
</comment>
<dbReference type="EC" id="7.-.-.-" evidence="8"/>
<comment type="subunit">
    <text evidence="8">Forms a stable energy-coupling factor (ECF) transporter complex composed of 2 membrane-embedded substrate-binding proteins (S component), 2 ATP-binding proteins (A component) and 2 transmembrane proteins (T component).</text>
</comment>
<evidence type="ECO:0000256" key="8">
    <source>
        <dbReference type="RuleBase" id="RU365104"/>
    </source>
</evidence>
<dbReference type="InterPro" id="IPR003439">
    <property type="entry name" value="ABC_transporter-like_ATP-bd"/>
</dbReference>
<dbReference type="CDD" id="cd03225">
    <property type="entry name" value="ABC_cobalt_CbiO_domain1"/>
    <property type="match status" value="1"/>
</dbReference>
<evidence type="ECO:0000256" key="4">
    <source>
        <dbReference type="ARBA" id="ARBA00022741"/>
    </source>
</evidence>
<evidence type="ECO:0000313" key="11">
    <source>
        <dbReference type="Proteomes" id="UP001314261"/>
    </source>
</evidence>
<keyword evidence="7 8" id="KW-0472">Membrane</keyword>
<dbReference type="InterPro" id="IPR027417">
    <property type="entry name" value="P-loop_NTPase"/>
</dbReference>
<dbReference type="PROSITE" id="PS00211">
    <property type="entry name" value="ABC_TRANSPORTER_1"/>
    <property type="match status" value="1"/>
</dbReference>
<protein>
    <recommendedName>
        <fullName evidence="8">Energy-coupling factor transporter ATP-binding protein EcfA2</fullName>
        <ecNumber evidence="8">7.-.-.-</ecNumber>
    </recommendedName>
</protein>
<evidence type="ECO:0000256" key="3">
    <source>
        <dbReference type="ARBA" id="ARBA00022475"/>
    </source>
</evidence>
<gene>
    <name evidence="10" type="ORF">R54839_PPFHFPJH_01465</name>
</gene>
<keyword evidence="11" id="KW-1185">Reference proteome</keyword>
<dbReference type="InterPro" id="IPR050095">
    <property type="entry name" value="ECF_ABC_transporter_ATP-bd"/>
</dbReference>
<comment type="function">
    <text evidence="8">ATP-binding (A) component of a common energy-coupling factor (ECF) ABC-transporter complex.</text>
</comment>
<evidence type="ECO:0000256" key="2">
    <source>
        <dbReference type="ARBA" id="ARBA00022448"/>
    </source>
</evidence>
<reference evidence="10 11" key="1">
    <citation type="submission" date="2023-10" db="EMBL/GenBank/DDBJ databases">
        <authorList>
            <person name="Botero Cardona J."/>
        </authorList>
    </citation>
    <scope>NUCLEOTIDE SEQUENCE [LARGE SCALE GENOMIC DNA]</scope>
    <source>
        <strain evidence="10 11">R-54839</strain>
    </source>
</reference>
<keyword evidence="4 8" id="KW-0547">Nucleotide-binding</keyword>
<evidence type="ECO:0000256" key="5">
    <source>
        <dbReference type="ARBA" id="ARBA00022840"/>
    </source>
</evidence>
<name>A0ABN9YY58_9LACO</name>
<dbReference type="Pfam" id="PF00005">
    <property type="entry name" value="ABC_tran"/>
    <property type="match status" value="1"/>
</dbReference>
<organism evidence="10 11">
    <name type="scientific">Fructobacillus fructosus</name>
    <dbReference type="NCBI Taxonomy" id="1631"/>
    <lineage>
        <taxon>Bacteria</taxon>
        <taxon>Bacillati</taxon>
        <taxon>Bacillota</taxon>
        <taxon>Bacilli</taxon>
        <taxon>Lactobacillales</taxon>
        <taxon>Lactobacillaceae</taxon>
        <taxon>Fructobacillus</taxon>
    </lineage>
</organism>
<evidence type="ECO:0000256" key="7">
    <source>
        <dbReference type="ARBA" id="ARBA00023136"/>
    </source>
</evidence>
<dbReference type="InterPro" id="IPR015856">
    <property type="entry name" value="ABC_transpr_CbiO/EcfA_su"/>
</dbReference>
<accession>A0ABN9YY58</accession>
<evidence type="ECO:0000259" key="9">
    <source>
        <dbReference type="PROSITE" id="PS50893"/>
    </source>
</evidence>
<dbReference type="PROSITE" id="PS50893">
    <property type="entry name" value="ABC_TRANSPORTER_2"/>
    <property type="match status" value="1"/>
</dbReference>
<dbReference type="GO" id="GO:0005524">
    <property type="term" value="F:ATP binding"/>
    <property type="evidence" value="ECO:0007669"/>
    <property type="project" value="UniProtKB-KW"/>
</dbReference>
<keyword evidence="2 8" id="KW-0813">Transport</keyword>
<evidence type="ECO:0000256" key="6">
    <source>
        <dbReference type="ARBA" id="ARBA00022967"/>
    </source>
</evidence>
<comment type="similarity">
    <text evidence="8">Belongs to the ABC transporter superfamily. Energy-coupling factor EcfA family.</text>
</comment>
<keyword evidence="6" id="KW-1278">Translocase</keyword>
<dbReference type="NCBIfam" id="TIGR04521">
    <property type="entry name" value="ECF_ATPase_2"/>
    <property type="match status" value="1"/>
</dbReference>
<dbReference type="PANTHER" id="PTHR43553">
    <property type="entry name" value="HEAVY METAL TRANSPORTER"/>
    <property type="match status" value="1"/>
</dbReference>
<feature type="domain" description="ABC transporter" evidence="9">
    <location>
        <begin position="3"/>
        <end position="244"/>
    </location>
</feature>
<keyword evidence="5 8" id="KW-0067">ATP-binding</keyword>
<dbReference type="SMART" id="SM00382">
    <property type="entry name" value="AAA"/>
    <property type="match status" value="1"/>
</dbReference>
<evidence type="ECO:0000313" key="10">
    <source>
        <dbReference type="EMBL" id="CAK1252649.1"/>
    </source>
</evidence>
<evidence type="ECO:0000256" key="1">
    <source>
        <dbReference type="ARBA" id="ARBA00004202"/>
    </source>
</evidence>
<dbReference type="EMBL" id="CAUZLR010000011">
    <property type="protein sequence ID" value="CAK1252649.1"/>
    <property type="molecule type" value="Genomic_DNA"/>
</dbReference>
<sequence>MVIKIEGLDFAYGAGKQSVPVLKNINVTIQKGMITAIIGQTGSGKSTLVQQLNALLKPTKGTVQIGDHVVTNKTKEKELAPIRAEVGMVFQFPESQLFAPTVLEDVMYGPKNFGATDEEAKKAAETALQRVGFDATLYEQSPFNLSGGQMRRVALAGVLAMNPQTMVFDEPAAGLDPQGQEELLNLLKSLRDEGKTVVLISHQMDQVLALADRVLVLKDGEIAADEPVDQLFSRPQSWFAEQHLDLPETIAFQKQLEEKGFVFDGLCKTVPDLAKAIKKQLDPTKIRSIGSTISENGEANHE</sequence>
<proteinExistence type="inferred from homology"/>
<dbReference type="InterPro" id="IPR030946">
    <property type="entry name" value="EcfA2"/>
</dbReference>
<dbReference type="Gene3D" id="3.40.50.300">
    <property type="entry name" value="P-loop containing nucleotide triphosphate hydrolases"/>
    <property type="match status" value="1"/>
</dbReference>
<dbReference type="Proteomes" id="UP001314261">
    <property type="component" value="Unassembled WGS sequence"/>
</dbReference>
<dbReference type="RefSeq" id="WP_187753924.1">
    <property type="nucleotide sequence ID" value="NZ_CAUZLR010000011.1"/>
</dbReference>
<comment type="caution">
    <text evidence="10">The sequence shown here is derived from an EMBL/GenBank/DDBJ whole genome shotgun (WGS) entry which is preliminary data.</text>
</comment>
<dbReference type="SUPFAM" id="SSF52540">
    <property type="entry name" value="P-loop containing nucleoside triphosphate hydrolases"/>
    <property type="match status" value="1"/>
</dbReference>
<dbReference type="InterPro" id="IPR017871">
    <property type="entry name" value="ABC_transporter-like_CS"/>
</dbReference>
<dbReference type="PANTHER" id="PTHR43553:SF27">
    <property type="entry name" value="ENERGY-COUPLING FACTOR TRANSPORTER ATP-BINDING PROTEIN ECFA2"/>
    <property type="match status" value="1"/>
</dbReference>